<proteinExistence type="predicted"/>
<evidence type="ECO:0000313" key="4">
    <source>
        <dbReference type="Proteomes" id="UP001159427"/>
    </source>
</evidence>
<dbReference type="EMBL" id="CALNXI010002227">
    <property type="protein sequence ID" value="CAH3184995.1"/>
    <property type="molecule type" value="Genomic_DNA"/>
</dbReference>
<evidence type="ECO:0000256" key="1">
    <source>
        <dbReference type="SAM" id="Phobius"/>
    </source>
</evidence>
<keyword evidence="1" id="KW-0472">Membrane</keyword>
<protein>
    <recommendedName>
        <fullName evidence="2">Alpha/beta hydrolase fold-3 domain-containing protein</fullName>
    </recommendedName>
</protein>
<dbReference type="Pfam" id="PF07859">
    <property type="entry name" value="Abhydrolase_3"/>
    <property type="match status" value="1"/>
</dbReference>
<feature type="domain" description="Alpha/beta hydrolase fold-3" evidence="2">
    <location>
        <begin position="116"/>
        <end position="151"/>
    </location>
</feature>
<evidence type="ECO:0000259" key="2">
    <source>
        <dbReference type="Pfam" id="PF07859"/>
    </source>
</evidence>
<keyword evidence="1" id="KW-0812">Transmembrane</keyword>
<comment type="caution">
    <text evidence="3">The sequence shown here is derived from an EMBL/GenBank/DDBJ whole genome shotgun (WGS) entry which is preliminary data.</text>
</comment>
<keyword evidence="4" id="KW-1185">Reference proteome</keyword>
<dbReference type="Proteomes" id="UP001159427">
    <property type="component" value="Unassembled WGS sequence"/>
</dbReference>
<accession>A0ABN8S3V5</accession>
<keyword evidence="1" id="KW-1133">Transmembrane helix</keyword>
<name>A0ABN8S3V5_9CNID</name>
<evidence type="ECO:0000313" key="3">
    <source>
        <dbReference type="EMBL" id="CAH3184995.1"/>
    </source>
</evidence>
<feature type="transmembrane region" description="Helical" evidence="1">
    <location>
        <begin position="6"/>
        <end position="24"/>
    </location>
</feature>
<organism evidence="3 4">
    <name type="scientific">Porites evermanni</name>
    <dbReference type="NCBI Taxonomy" id="104178"/>
    <lineage>
        <taxon>Eukaryota</taxon>
        <taxon>Metazoa</taxon>
        <taxon>Cnidaria</taxon>
        <taxon>Anthozoa</taxon>
        <taxon>Hexacorallia</taxon>
        <taxon>Scleractinia</taxon>
        <taxon>Fungiina</taxon>
        <taxon>Poritidae</taxon>
        <taxon>Porites</taxon>
    </lineage>
</organism>
<dbReference type="InterPro" id="IPR029058">
    <property type="entry name" value="AB_hydrolase_fold"/>
</dbReference>
<gene>
    <name evidence="3" type="ORF">PEVE_00015835</name>
</gene>
<reference evidence="3 4" key="1">
    <citation type="submission" date="2022-05" db="EMBL/GenBank/DDBJ databases">
        <authorList>
            <consortium name="Genoscope - CEA"/>
            <person name="William W."/>
        </authorList>
    </citation>
    <scope>NUCLEOTIDE SEQUENCE [LARGE SCALE GENOMIC DNA]</scope>
</reference>
<dbReference type="InterPro" id="IPR013094">
    <property type="entry name" value="AB_hydrolase_3"/>
</dbReference>
<dbReference type="Gene3D" id="3.40.50.1820">
    <property type="entry name" value="alpha/beta hydrolase"/>
    <property type="match status" value="1"/>
</dbReference>
<dbReference type="SUPFAM" id="SSF53474">
    <property type="entry name" value="alpha/beta-Hydrolases"/>
    <property type="match status" value="1"/>
</dbReference>
<sequence>MANCLFIFAVTVTTLVAMIVGLYWNQDLPEGLPYDQQFGARFVGANLDVYRFLVRAASFVGIGDSPIENLNYLLNVAEQIFAPDEEPGLDVYDTKIANVPVRVYKPKHPDAKSTGVVYIHGGGWTIGSVAMYHPLTYQLAKEAKAVLISVE</sequence>